<keyword evidence="2" id="KW-1185">Reference proteome</keyword>
<proteinExistence type="predicted"/>
<accession>A0A4C1XBC7</accession>
<gene>
    <name evidence="1" type="ORF">EVAR_91564_1</name>
</gene>
<comment type="caution">
    <text evidence="1">The sequence shown here is derived from an EMBL/GenBank/DDBJ whole genome shotgun (WGS) entry which is preliminary data.</text>
</comment>
<dbReference type="EMBL" id="BGZK01000784">
    <property type="protein sequence ID" value="GBP60282.1"/>
    <property type="molecule type" value="Genomic_DNA"/>
</dbReference>
<reference evidence="1 2" key="1">
    <citation type="journal article" date="2019" name="Commun. Biol.">
        <title>The bagworm genome reveals a unique fibroin gene that provides high tensile strength.</title>
        <authorList>
            <person name="Kono N."/>
            <person name="Nakamura H."/>
            <person name="Ohtoshi R."/>
            <person name="Tomita M."/>
            <person name="Numata K."/>
            <person name="Arakawa K."/>
        </authorList>
    </citation>
    <scope>NUCLEOTIDE SEQUENCE [LARGE SCALE GENOMIC DNA]</scope>
</reference>
<organism evidence="1 2">
    <name type="scientific">Eumeta variegata</name>
    <name type="common">Bagworm moth</name>
    <name type="synonym">Eumeta japonica</name>
    <dbReference type="NCBI Taxonomy" id="151549"/>
    <lineage>
        <taxon>Eukaryota</taxon>
        <taxon>Metazoa</taxon>
        <taxon>Ecdysozoa</taxon>
        <taxon>Arthropoda</taxon>
        <taxon>Hexapoda</taxon>
        <taxon>Insecta</taxon>
        <taxon>Pterygota</taxon>
        <taxon>Neoptera</taxon>
        <taxon>Endopterygota</taxon>
        <taxon>Lepidoptera</taxon>
        <taxon>Glossata</taxon>
        <taxon>Ditrysia</taxon>
        <taxon>Tineoidea</taxon>
        <taxon>Psychidae</taxon>
        <taxon>Oiketicinae</taxon>
        <taxon>Eumeta</taxon>
    </lineage>
</organism>
<evidence type="ECO:0000313" key="2">
    <source>
        <dbReference type="Proteomes" id="UP000299102"/>
    </source>
</evidence>
<dbReference type="AlphaFoldDB" id="A0A4C1XBC7"/>
<dbReference type="Proteomes" id="UP000299102">
    <property type="component" value="Unassembled WGS sequence"/>
</dbReference>
<name>A0A4C1XBC7_EUMVA</name>
<evidence type="ECO:0000313" key="1">
    <source>
        <dbReference type="EMBL" id="GBP60282.1"/>
    </source>
</evidence>
<sequence length="171" mass="19444">MGERKPILSIFDLLGNGPFLCTIPVSLLSRAKTKQTDKQTRAFKYNIRLGQTYRHLLLYTSNDINEKLTALGSTLTKPRTLTQQIRREAVASKEADHSCPSTSDSLKIGAREKPYERRPILHRGPVETFMRTRADTSYPAGIHLVSFTWPTLTYRSAVFRERVYFPVSDPG</sequence>
<protein>
    <submittedName>
        <fullName evidence="1">Uncharacterized protein</fullName>
    </submittedName>
</protein>